<keyword evidence="2" id="KW-0812">Transmembrane</keyword>
<evidence type="ECO:0000256" key="1">
    <source>
        <dbReference type="SAM" id="MobiDB-lite"/>
    </source>
</evidence>
<evidence type="ECO:0000313" key="3">
    <source>
        <dbReference type="EMBL" id="GHF90116.1"/>
    </source>
</evidence>
<sequence>MDTDENVLLREALGRAAGDLPPLPDLVPLAVREGRGRRARNRLAVGAAAFSVVTAGALGVALLPDAGPEVPVPAASAVDGEGVSPAERERRADFQRRVAALLDETLPASVTAVRPVEGQVSEYRIEAGGSTFRTVVSVRKQNERFLAHCEESAEARARCASDELRMGSYSSLGNRVTVGHLYHRSVVTLTVYGGGAEPPVRLEDLSRVTGDPRFLELVREADARPMEPQEPPLTASTVAPGDVVDFASGEGQRAR</sequence>
<name>A0A919BIJ5_STRFL</name>
<keyword evidence="4" id="KW-1185">Reference proteome</keyword>
<evidence type="ECO:0000313" key="4">
    <source>
        <dbReference type="Proteomes" id="UP000632849"/>
    </source>
</evidence>
<reference evidence="3" key="1">
    <citation type="journal article" date="2014" name="Int. J. Syst. Evol. Microbiol.">
        <title>Complete genome sequence of Corynebacterium casei LMG S-19264T (=DSM 44701T), isolated from a smear-ripened cheese.</title>
        <authorList>
            <consortium name="US DOE Joint Genome Institute (JGI-PGF)"/>
            <person name="Walter F."/>
            <person name="Albersmeier A."/>
            <person name="Kalinowski J."/>
            <person name="Ruckert C."/>
        </authorList>
    </citation>
    <scope>NUCLEOTIDE SEQUENCE</scope>
    <source>
        <strain evidence="3">JCM 4122</strain>
    </source>
</reference>
<protein>
    <submittedName>
        <fullName evidence="3">Uncharacterized protein</fullName>
    </submittedName>
</protein>
<keyword evidence="2" id="KW-1133">Transmembrane helix</keyword>
<organism evidence="3 4">
    <name type="scientific">Streptomyces filamentosus</name>
    <name type="common">Streptomyces roseosporus</name>
    <dbReference type="NCBI Taxonomy" id="67294"/>
    <lineage>
        <taxon>Bacteria</taxon>
        <taxon>Bacillati</taxon>
        <taxon>Actinomycetota</taxon>
        <taxon>Actinomycetes</taxon>
        <taxon>Kitasatosporales</taxon>
        <taxon>Streptomycetaceae</taxon>
        <taxon>Streptomyces</taxon>
    </lineage>
</organism>
<feature type="region of interest" description="Disordered" evidence="1">
    <location>
        <begin position="223"/>
        <end position="255"/>
    </location>
</feature>
<proteinExistence type="predicted"/>
<dbReference type="AlphaFoldDB" id="A0A919BIJ5"/>
<dbReference type="Proteomes" id="UP000632849">
    <property type="component" value="Unassembled WGS sequence"/>
</dbReference>
<dbReference type="RefSeq" id="WP_190041260.1">
    <property type="nucleotide sequence ID" value="NZ_BNBE01000001.1"/>
</dbReference>
<gene>
    <name evidence="3" type="ORF">GCM10017667_18930</name>
</gene>
<comment type="caution">
    <text evidence="3">The sequence shown here is derived from an EMBL/GenBank/DDBJ whole genome shotgun (WGS) entry which is preliminary data.</text>
</comment>
<reference evidence="3" key="2">
    <citation type="submission" date="2020-09" db="EMBL/GenBank/DDBJ databases">
        <authorList>
            <person name="Sun Q."/>
            <person name="Ohkuma M."/>
        </authorList>
    </citation>
    <scope>NUCLEOTIDE SEQUENCE</scope>
    <source>
        <strain evidence="3">JCM 4122</strain>
    </source>
</reference>
<dbReference type="EMBL" id="BNBE01000001">
    <property type="protein sequence ID" value="GHF90116.1"/>
    <property type="molecule type" value="Genomic_DNA"/>
</dbReference>
<keyword evidence="2" id="KW-0472">Membrane</keyword>
<evidence type="ECO:0000256" key="2">
    <source>
        <dbReference type="SAM" id="Phobius"/>
    </source>
</evidence>
<feature type="transmembrane region" description="Helical" evidence="2">
    <location>
        <begin position="43"/>
        <end position="63"/>
    </location>
</feature>
<accession>A0A919BIJ5</accession>